<dbReference type="AlphaFoldDB" id="A0A8K0PEQ3"/>
<evidence type="ECO:0000313" key="2">
    <source>
        <dbReference type="EMBL" id="KAG8627001.1"/>
    </source>
</evidence>
<organism evidence="2 3">
    <name type="scientific">Elsinoe batatas</name>
    <dbReference type="NCBI Taxonomy" id="2601811"/>
    <lineage>
        <taxon>Eukaryota</taxon>
        <taxon>Fungi</taxon>
        <taxon>Dikarya</taxon>
        <taxon>Ascomycota</taxon>
        <taxon>Pezizomycotina</taxon>
        <taxon>Dothideomycetes</taxon>
        <taxon>Dothideomycetidae</taxon>
        <taxon>Myriangiales</taxon>
        <taxon>Elsinoaceae</taxon>
        <taxon>Elsinoe</taxon>
    </lineage>
</organism>
<feature type="compositionally biased region" description="Basic and acidic residues" evidence="1">
    <location>
        <begin position="57"/>
        <end position="76"/>
    </location>
</feature>
<dbReference type="Proteomes" id="UP000809789">
    <property type="component" value="Unassembled WGS sequence"/>
</dbReference>
<reference evidence="2" key="1">
    <citation type="submission" date="2021-07" db="EMBL/GenBank/DDBJ databases">
        <title>Elsinoe batatas strain:CRI-CJ2 Genome sequencing and assembly.</title>
        <authorList>
            <person name="Huang L."/>
        </authorList>
    </citation>
    <scope>NUCLEOTIDE SEQUENCE</scope>
    <source>
        <strain evidence="2">CRI-CJ2</strain>
    </source>
</reference>
<accession>A0A8K0PEQ3</accession>
<feature type="region of interest" description="Disordered" evidence="1">
    <location>
        <begin position="1"/>
        <end position="181"/>
    </location>
</feature>
<feature type="compositionally biased region" description="Polar residues" evidence="1">
    <location>
        <begin position="540"/>
        <end position="556"/>
    </location>
</feature>
<gene>
    <name evidence="2" type="ORF">KVT40_005946</name>
</gene>
<comment type="caution">
    <text evidence="2">The sequence shown here is derived from an EMBL/GenBank/DDBJ whole genome shotgun (WGS) entry which is preliminary data.</text>
</comment>
<keyword evidence="3" id="KW-1185">Reference proteome</keyword>
<evidence type="ECO:0000313" key="3">
    <source>
        <dbReference type="Proteomes" id="UP000809789"/>
    </source>
</evidence>
<sequence>MESNKRIDSGPGGDIAQSRTVTANFPGSGTSDQAPTAPADATHAGRTSEGGTVEDPVDQRRTSYHCPDEELYDRRPSSSSTASTTAATTTTTSAPSTVGTDMSGTAASSPGSTSTETVPTLSERVPTTPRRPRKLAKASDIRVDKATPISERPTTPTARKSSLRGPDTPRKNVSVSTPEKGQHEVIIIPPEEMHYGVIRQEMKEESMRLRKRLSQVDNYTAVKMTEQFHKNVEMTELNRLYGLPDEDNASPEKQTRWSLLGNYQSRFNTVPPTKATRRRQEIIQTKAPDEVPKDLRKSSEVMNIVAEGADPELAQNLRQAGCSNTTLQPELPGRLLMYQEQIRRASDTPARQSMAGVSSVLRRVSSQGDISTGVGSRVQREQNEQAIARKAADAPLRPLTPRTAPVTPTYHPTKATSSQSRASEGLSHVTPNTTRSTGRSSSSRSAEHMESGSRNKENMPLREGVGLTGPALPVVKTSPTTAIADPMARLEQPPSVSITEMEADGDTSDSGAEDPTTPRQSSRHRPLNDAIDTPLAGAEQQESASGSGSPMTSPALQSPRRVARSPTPTRGRPRLPRSSEGAGSARRRGT</sequence>
<feature type="compositionally biased region" description="Low complexity" evidence="1">
    <location>
        <begin position="77"/>
        <end position="117"/>
    </location>
</feature>
<proteinExistence type="predicted"/>
<evidence type="ECO:0000256" key="1">
    <source>
        <dbReference type="SAM" id="MobiDB-lite"/>
    </source>
</evidence>
<dbReference type="EMBL" id="JAESVG020000006">
    <property type="protein sequence ID" value="KAG8627001.1"/>
    <property type="molecule type" value="Genomic_DNA"/>
</dbReference>
<feature type="compositionally biased region" description="Basic and acidic residues" evidence="1">
    <location>
        <begin position="445"/>
        <end position="460"/>
    </location>
</feature>
<protein>
    <submittedName>
        <fullName evidence="2">Uncharacterized protein</fullName>
    </submittedName>
</protein>
<dbReference type="OrthoDB" id="10382127at2759"/>
<feature type="compositionally biased region" description="Polar residues" evidence="1">
    <location>
        <begin position="17"/>
        <end position="34"/>
    </location>
</feature>
<name>A0A8K0PEQ3_9PEZI</name>
<feature type="compositionally biased region" description="Low complexity" evidence="1">
    <location>
        <begin position="564"/>
        <end position="584"/>
    </location>
</feature>
<feature type="region of interest" description="Disordered" evidence="1">
    <location>
        <begin position="389"/>
        <end position="590"/>
    </location>
</feature>
<feature type="compositionally biased region" description="Low complexity" evidence="1">
    <location>
        <begin position="433"/>
        <end position="444"/>
    </location>
</feature>